<keyword evidence="1" id="KW-0378">Hydrolase</keyword>
<dbReference type="CDD" id="cd16416">
    <property type="entry name" value="HAD_BsYqeG-like"/>
    <property type="match status" value="1"/>
</dbReference>
<dbReference type="AlphaFoldDB" id="A0A0N8KN92"/>
<dbReference type="Pfam" id="PF13242">
    <property type="entry name" value="Hydrolase_like"/>
    <property type="match status" value="1"/>
</dbReference>
<name>A0A0N8KN92_9CYAN</name>
<reference evidence="1 2" key="1">
    <citation type="submission" date="2015-09" db="EMBL/GenBank/DDBJ databases">
        <title>Identification and resolution of microdiversity through metagenomic sequencing of parallel consortia.</title>
        <authorList>
            <person name="Nelson W.C."/>
            <person name="Romine M.F."/>
            <person name="Lindemann S.R."/>
        </authorList>
    </citation>
    <scope>NUCLEOTIDE SEQUENCE [LARGE SCALE GENOMIC DNA]</scope>
    <source>
        <strain evidence="1">Ana</strain>
    </source>
</reference>
<dbReference type="GO" id="GO:0008962">
    <property type="term" value="F:phosphatidylglycerophosphatase activity"/>
    <property type="evidence" value="ECO:0007669"/>
    <property type="project" value="InterPro"/>
</dbReference>
<dbReference type="SUPFAM" id="SSF56784">
    <property type="entry name" value="HAD-like"/>
    <property type="match status" value="1"/>
</dbReference>
<dbReference type="Gene3D" id="3.40.50.1000">
    <property type="entry name" value="HAD superfamily/HAD-like"/>
    <property type="match status" value="1"/>
</dbReference>
<dbReference type="PATRIC" id="fig|1666911.3.peg.4042"/>
<proteinExistence type="predicted"/>
<sequence length="173" mass="19210">MSWITSLQPDLVLGKSVLGITPQVIRDRQIKGLILDVDETIIPVGRKQLDPEVADWATEIKSIVPLSLVSNNVGYERIRLIAEGMGVPFIASAGKPSRRKLRKAAEAMNLPYEHIAMVGDRLFTDILAGNRLGLFTVLVQPMLEPNSRDPKNLLRNAEFWISRQLGITLSDLS</sequence>
<evidence type="ECO:0000313" key="2">
    <source>
        <dbReference type="Proteomes" id="UP000050465"/>
    </source>
</evidence>
<comment type="caution">
    <text evidence="1">The sequence shown here is derived from an EMBL/GenBank/DDBJ whole genome shotgun (WGS) entry which is preliminary data.</text>
</comment>
<dbReference type="NCBIfam" id="TIGR01668">
    <property type="entry name" value="YqeG_hyp_ppase"/>
    <property type="match status" value="1"/>
</dbReference>
<protein>
    <submittedName>
        <fullName evidence="1">Hydrolase YqeG</fullName>
    </submittedName>
</protein>
<evidence type="ECO:0000313" key="1">
    <source>
        <dbReference type="EMBL" id="KPQ35890.1"/>
    </source>
</evidence>
<dbReference type="InterPro" id="IPR036412">
    <property type="entry name" value="HAD-like_sf"/>
</dbReference>
<organism evidence="1 2">
    <name type="scientific">Phormidesmis priestleyi Ana</name>
    <dbReference type="NCBI Taxonomy" id="1666911"/>
    <lineage>
        <taxon>Bacteria</taxon>
        <taxon>Bacillati</taxon>
        <taxon>Cyanobacteriota</taxon>
        <taxon>Cyanophyceae</taxon>
        <taxon>Leptolyngbyales</taxon>
        <taxon>Leptolyngbyaceae</taxon>
        <taxon>Phormidesmis</taxon>
    </lineage>
</organism>
<gene>
    <name evidence="1" type="primary">yqeG</name>
    <name evidence="1" type="ORF">HLUCCA11_08320</name>
</gene>
<dbReference type="InterPro" id="IPR010021">
    <property type="entry name" value="PGPP1/Gep4"/>
</dbReference>
<dbReference type="EMBL" id="LJZR01000009">
    <property type="protein sequence ID" value="KPQ35890.1"/>
    <property type="molecule type" value="Genomic_DNA"/>
</dbReference>
<accession>A0A0N8KN92</accession>
<dbReference type="STRING" id="1666911.HLUCCA11_08320"/>
<dbReference type="Proteomes" id="UP000050465">
    <property type="component" value="Unassembled WGS sequence"/>
</dbReference>
<dbReference type="InterPro" id="IPR023214">
    <property type="entry name" value="HAD_sf"/>
</dbReference>